<feature type="chain" id="PRO_5031009619" description="PorV/PorQ family protein" evidence="1">
    <location>
        <begin position="20"/>
        <end position="339"/>
    </location>
</feature>
<name>A0A7V2F7G0_RHOMR</name>
<evidence type="ECO:0008006" key="3">
    <source>
        <dbReference type="Google" id="ProtNLM"/>
    </source>
</evidence>
<proteinExistence type="predicted"/>
<feature type="signal peptide" evidence="1">
    <location>
        <begin position="1"/>
        <end position="19"/>
    </location>
</feature>
<comment type="caution">
    <text evidence="2">The sequence shown here is derived from an EMBL/GenBank/DDBJ whole genome shotgun (WGS) entry which is preliminary data.</text>
</comment>
<dbReference type="EMBL" id="DSGB01000006">
    <property type="protein sequence ID" value="HER97102.1"/>
    <property type="molecule type" value="Genomic_DNA"/>
</dbReference>
<accession>A0A7V2F7G0</accession>
<sequence length="339" mass="36971">MKHLVIGVMLGLSAGALQAQEAGMFARLALDARALALGQALVADVEGASAYYNPALAAFTRRPTLGLSAALMALDRELQSVHLAAKMPPQAGIAAILRHGGVRNIDGRDASGYHTQTYSTDEYTLLVAFGTQVHEHWLMGIGLQFYRTDLFEGLKPVQSIGLDLGIIYRATETLHLGLVIDDLLARYTWNSSTLYGPQQGSTTSDRFPVRLRLGASWLGMAGRLRVLAEYETAFASVEVRQRAVRLVGDVPREGLVSERRWARSGQLRTGATYRLTEAFQVQGGLDRIGRLPEAGGWQPALGFALSSQLGNLPFQASYAVQLERYGLPPLHMLSMQVFF</sequence>
<protein>
    <recommendedName>
        <fullName evidence="3">PorV/PorQ family protein</fullName>
    </recommendedName>
</protein>
<dbReference type="AlphaFoldDB" id="A0A7V2F7G0"/>
<evidence type="ECO:0000313" key="2">
    <source>
        <dbReference type="EMBL" id="HER97102.1"/>
    </source>
</evidence>
<dbReference type="SUPFAM" id="SSF56935">
    <property type="entry name" value="Porins"/>
    <property type="match status" value="1"/>
</dbReference>
<organism evidence="2">
    <name type="scientific">Rhodothermus marinus</name>
    <name type="common">Rhodothermus obamensis</name>
    <dbReference type="NCBI Taxonomy" id="29549"/>
    <lineage>
        <taxon>Bacteria</taxon>
        <taxon>Pseudomonadati</taxon>
        <taxon>Rhodothermota</taxon>
        <taxon>Rhodothermia</taxon>
        <taxon>Rhodothermales</taxon>
        <taxon>Rhodothermaceae</taxon>
        <taxon>Rhodothermus</taxon>
    </lineage>
</organism>
<gene>
    <name evidence="2" type="ORF">ENO59_11460</name>
</gene>
<evidence type="ECO:0000256" key="1">
    <source>
        <dbReference type="SAM" id="SignalP"/>
    </source>
</evidence>
<dbReference type="Gene3D" id="2.40.160.60">
    <property type="entry name" value="Outer membrane protein transport protein (OMPP1/FadL/TodX)"/>
    <property type="match status" value="1"/>
</dbReference>
<reference evidence="2" key="1">
    <citation type="journal article" date="2020" name="mSystems">
        <title>Genome- and Community-Level Interaction Insights into Carbon Utilization and Element Cycling Functions of Hydrothermarchaeota in Hydrothermal Sediment.</title>
        <authorList>
            <person name="Zhou Z."/>
            <person name="Liu Y."/>
            <person name="Xu W."/>
            <person name="Pan J."/>
            <person name="Luo Z.H."/>
            <person name="Li M."/>
        </authorList>
    </citation>
    <scope>NUCLEOTIDE SEQUENCE [LARGE SCALE GENOMIC DNA]</scope>
    <source>
        <strain evidence="2">SpSt-143</strain>
    </source>
</reference>
<keyword evidence="1" id="KW-0732">Signal</keyword>